<dbReference type="InterPro" id="IPR007533">
    <property type="entry name" value="Cyt_c_oxidase_assmbl_CtaG"/>
</dbReference>
<dbReference type="PANTHER" id="PTHR21320:SF3">
    <property type="entry name" value="CYTOCHROME C OXIDASE ASSEMBLY PROTEIN COX11, MITOCHONDRIAL-RELATED"/>
    <property type="match status" value="1"/>
</dbReference>
<name>A0A1Y2L1C6_9PROT</name>
<keyword evidence="5" id="KW-0812">Transmembrane</keyword>
<reference evidence="11 12" key="1">
    <citation type="submission" date="2014-03" db="EMBL/GenBank/DDBJ databases">
        <title>The draft genome sequence of Thalassospira mesophila JCM 18969.</title>
        <authorList>
            <person name="Lai Q."/>
            <person name="Shao Z."/>
        </authorList>
    </citation>
    <scope>NUCLEOTIDE SEQUENCE [LARGE SCALE GENOMIC DNA]</scope>
    <source>
        <strain evidence="11 12">JCM 18969</strain>
    </source>
</reference>
<evidence type="ECO:0000256" key="1">
    <source>
        <dbReference type="ARBA" id="ARBA00004007"/>
    </source>
</evidence>
<feature type="compositionally biased region" description="Basic and acidic residues" evidence="10">
    <location>
        <begin position="213"/>
        <end position="225"/>
    </location>
</feature>
<keyword evidence="9" id="KW-0472">Membrane</keyword>
<evidence type="ECO:0000256" key="3">
    <source>
        <dbReference type="ARBA" id="ARBA00009620"/>
    </source>
</evidence>
<keyword evidence="7" id="KW-1133">Transmembrane helix</keyword>
<comment type="similarity">
    <text evidence="3">Belongs to the COX11/CtaG family.</text>
</comment>
<evidence type="ECO:0000256" key="6">
    <source>
        <dbReference type="ARBA" id="ARBA00022968"/>
    </source>
</evidence>
<proteinExistence type="inferred from homology"/>
<dbReference type="NCBIfam" id="NF003465">
    <property type="entry name" value="PRK05089.1"/>
    <property type="match status" value="1"/>
</dbReference>
<dbReference type="EMBL" id="JFKA01000003">
    <property type="protein sequence ID" value="OSQ39036.1"/>
    <property type="molecule type" value="Genomic_DNA"/>
</dbReference>
<dbReference type="Proteomes" id="UP000193391">
    <property type="component" value="Unassembled WGS sequence"/>
</dbReference>
<dbReference type="GO" id="GO:0005886">
    <property type="term" value="C:plasma membrane"/>
    <property type="evidence" value="ECO:0007669"/>
    <property type="project" value="UniProtKB-SubCell"/>
</dbReference>
<keyword evidence="6" id="KW-0735">Signal-anchor</keyword>
<accession>A0A1Y2L1C6</accession>
<dbReference type="GO" id="GO:0005507">
    <property type="term" value="F:copper ion binding"/>
    <property type="evidence" value="ECO:0007669"/>
    <property type="project" value="InterPro"/>
</dbReference>
<protein>
    <recommendedName>
        <fullName evidence="4">Cytochrome c oxidase assembly protein CtaG</fullName>
    </recommendedName>
</protein>
<evidence type="ECO:0000256" key="8">
    <source>
        <dbReference type="ARBA" id="ARBA00023008"/>
    </source>
</evidence>
<dbReference type="FunFam" id="2.60.370.10:FF:000001">
    <property type="entry name" value="COX11 cytochrome c oxidase assembly homolog"/>
    <property type="match status" value="1"/>
</dbReference>
<dbReference type="Gene3D" id="2.60.370.10">
    <property type="entry name" value="Ctag/Cox11"/>
    <property type="match status" value="1"/>
</dbReference>
<evidence type="ECO:0000256" key="2">
    <source>
        <dbReference type="ARBA" id="ARBA00004382"/>
    </source>
</evidence>
<dbReference type="PIRSF" id="PIRSF005413">
    <property type="entry name" value="COX11"/>
    <property type="match status" value="1"/>
</dbReference>
<dbReference type="PANTHER" id="PTHR21320">
    <property type="entry name" value="CYTOCHROME C OXIDASE ASSEMBLY PROTEIN COX11-RELATED"/>
    <property type="match status" value="1"/>
</dbReference>
<evidence type="ECO:0000256" key="10">
    <source>
        <dbReference type="SAM" id="MobiDB-lite"/>
    </source>
</evidence>
<dbReference type="SUPFAM" id="SSF110111">
    <property type="entry name" value="Ctag/Cox11"/>
    <property type="match status" value="1"/>
</dbReference>
<evidence type="ECO:0000313" key="11">
    <source>
        <dbReference type="EMBL" id="OSQ39036.1"/>
    </source>
</evidence>
<evidence type="ECO:0000313" key="12">
    <source>
        <dbReference type="Proteomes" id="UP000193391"/>
    </source>
</evidence>
<dbReference type="AlphaFoldDB" id="A0A1Y2L1C6"/>
<feature type="region of interest" description="Disordered" evidence="10">
    <location>
        <begin position="213"/>
        <end position="240"/>
    </location>
</feature>
<dbReference type="InterPro" id="IPR023471">
    <property type="entry name" value="CtaG/Cox11_dom_sf"/>
</dbReference>
<gene>
    <name evidence="11" type="ORF">TMES_08070</name>
</gene>
<evidence type="ECO:0000256" key="9">
    <source>
        <dbReference type="ARBA" id="ARBA00023136"/>
    </source>
</evidence>
<feature type="region of interest" description="Disordered" evidence="10">
    <location>
        <begin position="46"/>
        <end position="77"/>
    </location>
</feature>
<dbReference type="STRING" id="1293891.TMES_08070"/>
<comment type="subcellular location">
    <subcellularLocation>
        <location evidence="2">Cell inner membrane</location>
        <topology evidence="2">Single-pass type II membrane protein</topology>
        <orientation evidence="2">Periplasmic side</orientation>
    </subcellularLocation>
</comment>
<evidence type="ECO:0000256" key="4">
    <source>
        <dbReference type="ARBA" id="ARBA00015384"/>
    </source>
</evidence>
<evidence type="ECO:0000256" key="7">
    <source>
        <dbReference type="ARBA" id="ARBA00022989"/>
    </source>
</evidence>
<keyword evidence="12" id="KW-1185">Reference proteome</keyword>
<dbReference type="Pfam" id="PF04442">
    <property type="entry name" value="CtaG_Cox11"/>
    <property type="match status" value="1"/>
</dbReference>
<keyword evidence="8" id="KW-0186">Copper</keyword>
<comment type="caution">
    <text evidence="11">The sequence shown here is derived from an EMBL/GenBank/DDBJ whole genome shotgun (WGS) entry which is preliminary data.</text>
</comment>
<comment type="function">
    <text evidence="1">Exerts its effect at some terminal stage of cytochrome c oxidase synthesis, probably by being involved in the insertion of the copper B into subunit I.</text>
</comment>
<sequence length="240" mass="26297">MIVMGCAFAVMVTLVVYSPTLYRMFCAATGVGGAVRQISVPNKTANAADTTTQQGQGTPVSAATGGTGSPNGASPTVAEATSDDMVEVYFDANVAKGLPWEFYPEERMVKARLGEPVKVYYYAKNNSDETIVARAVFNVTPYKSAQYFFKIECFCFTNEKLAPGESARMPLVLYIDDQIHKDPNTAEVKDITLSYTFYRQSDLTDQEVSAARELKAGSDQKEAELSRSANIDLENDVRRQ</sequence>
<organism evidence="11 12">
    <name type="scientific">Thalassospira mesophila</name>
    <dbReference type="NCBI Taxonomy" id="1293891"/>
    <lineage>
        <taxon>Bacteria</taxon>
        <taxon>Pseudomonadati</taxon>
        <taxon>Pseudomonadota</taxon>
        <taxon>Alphaproteobacteria</taxon>
        <taxon>Rhodospirillales</taxon>
        <taxon>Thalassospiraceae</taxon>
        <taxon>Thalassospira</taxon>
    </lineage>
</organism>
<evidence type="ECO:0000256" key="5">
    <source>
        <dbReference type="ARBA" id="ARBA00022692"/>
    </source>
</evidence>